<dbReference type="Proteomes" id="UP000253490">
    <property type="component" value="Unassembled WGS sequence"/>
</dbReference>
<dbReference type="InterPro" id="IPR023168">
    <property type="entry name" value="GatB_Yqey_C_2"/>
</dbReference>
<gene>
    <name evidence="1" type="ORF">DES36_10256</name>
</gene>
<dbReference type="Gene3D" id="1.10.1510.10">
    <property type="entry name" value="Uncharacterised protein YqeY/AIM41 PF09424, N-terminal domain"/>
    <property type="match status" value="1"/>
</dbReference>
<comment type="caution">
    <text evidence="1">The sequence shown here is derived from an EMBL/GenBank/DDBJ whole genome shotgun (WGS) entry which is preliminary data.</text>
</comment>
<reference evidence="1 2" key="1">
    <citation type="submission" date="2018-06" db="EMBL/GenBank/DDBJ databases">
        <title>Genomic Encyclopedia of Type Strains, Phase IV (KMG-IV): sequencing the most valuable type-strain genomes for metagenomic binning, comparative biology and taxonomic classification.</title>
        <authorList>
            <person name="Goeker M."/>
        </authorList>
    </citation>
    <scope>NUCLEOTIDE SEQUENCE [LARGE SCALE GENOMIC DNA]</scope>
    <source>
        <strain evidence="1 2">DSM 22112</strain>
    </source>
</reference>
<dbReference type="InterPro" id="IPR003789">
    <property type="entry name" value="Asn/Gln_tRNA_amidoTrase-B-like"/>
</dbReference>
<dbReference type="GO" id="GO:0016884">
    <property type="term" value="F:carbon-nitrogen ligase activity, with glutamine as amido-N-donor"/>
    <property type="evidence" value="ECO:0007669"/>
    <property type="project" value="InterPro"/>
</dbReference>
<dbReference type="RefSeq" id="WP_113919488.1">
    <property type="nucleotide sequence ID" value="NZ_QNRX01000002.1"/>
</dbReference>
<evidence type="ECO:0000313" key="2">
    <source>
        <dbReference type="Proteomes" id="UP000253490"/>
    </source>
</evidence>
<dbReference type="PANTHER" id="PTHR28055:SF1">
    <property type="entry name" value="ALTERED INHERITANCE OF MITOCHONDRIA PROTEIN 41, MITOCHONDRIAL"/>
    <property type="match status" value="1"/>
</dbReference>
<name>A0A366IFM1_9FIRM</name>
<evidence type="ECO:0000313" key="1">
    <source>
        <dbReference type="EMBL" id="RBP68916.1"/>
    </source>
</evidence>
<keyword evidence="2" id="KW-1185">Reference proteome</keyword>
<protein>
    <recommendedName>
        <fullName evidence="3">GatB/YqeY domain-containing protein</fullName>
    </recommendedName>
</protein>
<dbReference type="EMBL" id="QNRX01000002">
    <property type="protein sequence ID" value="RBP68916.1"/>
    <property type="molecule type" value="Genomic_DNA"/>
</dbReference>
<dbReference type="InterPro" id="IPR019004">
    <property type="entry name" value="YqeY/Aim41"/>
</dbReference>
<accession>A0A366IFM1</accession>
<sequence length="146" mass="16465">MSLKEQLVADLKQSMKDKDTIAKSAITLVRAAILQVEKDERRELSEDDIIGIISKQVKQRKDALIDFQKANRQDLIDQTEREIEVLTEYLPQQLSEEELKVIVLDAINEVGATSMKDMGKIMGIVMPKIKGRADGGMVNKIVKENL</sequence>
<proteinExistence type="predicted"/>
<evidence type="ECO:0008006" key="3">
    <source>
        <dbReference type="Google" id="ProtNLM"/>
    </source>
</evidence>
<dbReference type="Gene3D" id="1.10.10.410">
    <property type="match status" value="1"/>
</dbReference>
<dbReference type="Pfam" id="PF09424">
    <property type="entry name" value="YqeY"/>
    <property type="match status" value="1"/>
</dbReference>
<dbReference type="InterPro" id="IPR042184">
    <property type="entry name" value="YqeY/Aim41_N"/>
</dbReference>
<organism evidence="1 2">
    <name type="scientific">Alkalibaculum bacchi</name>
    <dbReference type="NCBI Taxonomy" id="645887"/>
    <lineage>
        <taxon>Bacteria</taxon>
        <taxon>Bacillati</taxon>
        <taxon>Bacillota</taxon>
        <taxon>Clostridia</taxon>
        <taxon>Eubacteriales</taxon>
        <taxon>Eubacteriaceae</taxon>
        <taxon>Alkalibaculum</taxon>
    </lineage>
</organism>
<dbReference type="OrthoDB" id="9794041at2"/>
<dbReference type="SUPFAM" id="SSF89095">
    <property type="entry name" value="GatB/YqeY motif"/>
    <property type="match status" value="1"/>
</dbReference>
<dbReference type="PANTHER" id="PTHR28055">
    <property type="entry name" value="ALTERED INHERITANCE OF MITOCHONDRIA PROTEIN 41, MITOCHONDRIAL"/>
    <property type="match status" value="1"/>
</dbReference>
<dbReference type="AlphaFoldDB" id="A0A366IFM1"/>